<keyword evidence="1" id="KW-0472">Membrane</keyword>
<dbReference type="OrthoDB" id="5670502at2"/>
<organism evidence="2 3">
    <name type="scientific">Yersinia frederiksenii</name>
    <dbReference type="NCBI Taxonomy" id="29484"/>
    <lineage>
        <taxon>Bacteria</taxon>
        <taxon>Pseudomonadati</taxon>
        <taxon>Pseudomonadota</taxon>
        <taxon>Gammaproteobacteria</taxon>
        <taxon>Enterobacterales</taxon>
        <taxon>Yersiniaceae</taxon>
        <taxon>Yersinia</taxon>
    </lineage>
</organism>
<sequence length="522" mass="60104">MLKNKTHYLSFNKLFIFIKNENGAILLSFIFILPIFIGLVFLSFEISHFIQKKARLSDAIEQATLALTVDNDESPDDDNIKKEKNSKFIINYAKAYLPNEKFSKPVINITSHSDYINYQVDMTIYYPTKILNKIFQTVSPEVSISDNARALKYTTTDSKPTDVVFVADYSGSMNEYFDESDESDEKKIVALRRIFKDIQNEIKYNNVNIDIIGFVPFSWGTKNFYSSTLANMEKESFCHFPFVPNQFSPSSDYLAKYNFSEKYNISDLKKFPELKNLDIVDRIKNGECTYNNYRKIINEINDKLHYEVDLDESYVNEIYDSLDLACNMAYFDEIADIVESNIDYTKTLESINKADNTINIKMVDMPNNSICLRGSKAFTFDRHNRNNTSISKILGTRATGGTLISSGILTGNNIFLETDNSYNKLMIIISDGDDSRQTDKEKRYYNISKNLIKDGMCEKIKDNGIKMAFIAIGYVPREDIDWRRCVGEENFYFAKNAHELELDIRQALVGVDSEVGRNIPKK</sequence>
<dbReference type="EMBL" id="UHJA01000001">
    <property type="protein sequence ID" value="SUP77099.1"/>
    <property type="molecule type" value="Genomic_DNA"/>
</dbReference>
<dbReference type="Gene3D" id="3.40.50.410">
    <property type="entry name" value="von Willebrand factor, type A domain"/>
    <property type="match status" value="1"/>
</dbReference>
<feature type="transmembrane region" description="Helical" evidence="1">
    <location>
        <begin position="23"/>
        <end position="44"/>
    </location>
</feature>
<dbReference type="GeneID" id="57907709"/>
<gene>
    <name evidence="2" type="primary">tadG</name>
    <name evidence="2" type="ORF">NCTC11470_02157</name>
</gene>
<accession>A0A380PUY5</accession>
<keyword evidence="1" id="KW-0812">Transmembrane</keyword>
<evidence type="ECO:0000256" key="1">
    <source>
        <dbReference type="SAM" id="Phobius"/>
    </source>
</evidence>
<keyword evidence="1" id="KW-1133">Transmembrane helix</keyword>
<dbReference type="RefSeq" id="WP_004709727.1">
    <property type="nucleotide sequence ID" value="NZ_CP023964.1"/>
</dbReference>
<proteinExistence type="predicted"/>
<dbReference type="Proteomes" id="UP000254835">
    <property type="component" value="Unassembled WGS sequence"/>
</dbReference>
<reference evidence="2 3" key="1">
    <citation type="submission" date="2018-06" db="EMBL/GenBank/DDBJ databases">
        <authorList>
            <consortium name="Pathogen Informatics"/>
            <person name="Doyle S."/>
        </authorList>
    </citation>
    <scope>NUCLEOTIDE SEQUENCE [LARGE SCALE GENOMIC DNA]</scope>
    <source>
        <strain evidence="2 3">NCTC11470</strain>
    </source>
</reference>
<evidence type="ECO:0000313" key="3">
    <source>
        <dbReference type="Proteomes" id="UP000254835"/>
    </source>
</evidence>
<evidence type="ECO:0000313" key="2">
    <source>
        <dbReference type="EMBL" id="SUP77099.1"/>
    </source>
</evidence>
<name>A0A380PUY5_YERFR</name>
<protein>
    <submittedName>
        <fullName evidence="2">Putative fimbrial anchor</fullName>
    </submittedName>
</protein>
<dbReference type="SUPFAM" id="SSF53300">
    <property type="entry name" value="vWA-like"/>
    <property type="match status" value="1"/>
</dbReference>
<dbReference type="AlphaFoldDB" id="A0A380PUY5"/>
<dbReference type="InterPro" id="IPR036465">
    <property type="entry name" value="vWFA_dom_sf"/>
</dbReference>